<comment type="caution">
    <text evidence="1">The sequence shown here is derived from an EMBL/GenBank/DDBJ whole genome shotgun (WGS) entry which is preliminary data.</text>
</comment>
<proteinExistence type="predicted"/>
<evidence type="ECO:0000313" key="2">
    <source>
        <dbReference type="Proteomes" id="UP001433508"/>
    </source>
</evidence>
<protein>
    <submittedName>
        <fullName evidence="1">Uncharacterized protein</fullName>
    </submittedName>
</protein>
<name>A0ACC3T1C4_LIPKO</name>
<dbReference type="Proteomes" id="UP001433508">
    <property type="component" value="Unassembled WGS sequence"/>
</dbReference>
<dbReference type="EMBL" id="MU971369">
    <property type="protein sequence ID" value="KAK9237465.1"/>
    <property type="molecule type" value="Genomic_DNA"/>
</dbReference>
<accession>A0ACC3T1C4</accession>
<gene>
    <name evidence="1" type="ORF">V1525DRAFT_432822</name>
</gene>
<reference evidence="2" key="1">
    <citation type="journal article" date="2024" name="Front. Bioeng. Biotechnol.">
        <title>Genome-scale model development and genomic sequencing of the oleaginous clade Lipomyces.</title>
        <authorList>
            <person name="Czajka J.J."/>
            <person name="Han Y."/>
            <person name="Kim J."/>
            <person name="Mondo S.J."/>
            <person name="Hofstad B.A."/>
            <person name="Robles A."/>
            <person name="Haridas S."/>
            <person name="Riley R."/>
            <person name="LaButti K."/>
            <person name="Pangilinan J."/>
            <person name="Andreopoulos W."/>
            <person name="Lipzen A."/>
            <person name="Yan J."/>
            <person name="Wang M."/>
            <person name="Ng V."/>
            <person name="Grigoriev I.V."/>
            <person name="Spatafora J.W."/>
            <person name="Magnuson J.K."/>
            <person name="Baker S.E."/>
            <person name="Pomraning K.R."/>
        </authorList>
    </citation>
    <scope>NUCLEOTIDE SEQUENCE [LARGE SCALE GENOMIC DNA]</scope>
    <source>
        <strain evidence="2">CBS 7786</strain>
    </source>
</reference>
<sequence>MLIDEMKRLEPVWVEVFNTSQVQRDFDIAVQNCDNEHVARKSMNGLTTSLSGKPICGACAIGFMKLDWSHFGLFSFGSNPASTPDTSRRTGRDGSQNFSLQDKLALLDAIEQAKPTSPAKWDQLREVMKASRDVAALRRKFNQMVNLPKPTGDSTCPSDVRRAKELSRAINESFEMARLSDDEILKMTEERAADAADDGQFDTGPGNSSSGRRSSDTPWPSSVASATPGNGREHASQSRKSTRLSPGRARVSVQEEDQTCLTSCHVFG</sequence>
<keyword evidence="2" id="KW-1185">Reference proteome</keyword>
<evidence type="ECO:0000313" key="1">
    <source>
        <dbReference type="EMBL" id="KAK9237465.1"/>
    </source>
</evidence>
<organism evidence="1 2">
    <name type="scientific">Lipomyces kononenkoae</name>
    <name type="common">Yeast</name>
    <dbReference type="NCBI Taxonomy" id="34357"/>
    <lineage>
        <taxon>Eukaryota</taxon>
        <taxon>Fungi</taxon>
        <taxon>Dikarya</taxon>
        <taxon>Ascomycota</taxon>
        <taxon>Saccharomycotina</taxon>
        <taxon>Lipomycetes</taxon>
        <taxon>Lipomycetales</taxon>
        <taxon>Lipomycetaceae</taxon>
        <taxon>Lipomyces</taxon>
    </lineage>
</organism>